<evidence type="ECO:0000313" key="5">
    <source>
        <dbReference type="RefSeq" id="XP_033166798.1"/>
    </source>
</evidence>
<dbReference type="InterPro" id="IPR043504">
    <property type="entry name" value="Peptidase_S1_PA_chymotrypsin"/>
</dbReference>
<evidence type="ECO:0000259" key="3">
    <source>
        <dbReference type="PROSITE" id="PS50240"/>
    </source>
</evidence>
<dbReference type="FunFam" id="2.40.10.10:FF:000068">
    <property type="entry name" value="transmembrane protease serine 2"/>
    <property type="match status" value="1"/>
</dbReference>
<dbReference type="GeneID" id="117145312"/>
<dbReference type="GO" id="GO:0006508">
    <property type="term" value="P:proteolysis"/>
    <property type="evidence" value="ECO:0007669"/>
    <property type="project" value="UniProtKB-KW"/>
</dbReference>
<gene>
    <name evidence="5" type="primary">LOC117145312</name>
</gene>
<dbReference type="SUPFAM" id="SSF50494">
    <property type="entry name" value="Trypsin-like serine proteases"/>
    <property type="match status" value="1"/>
</dbReference>
<dbReference type="GO" id="GO:0004252">
    <property type="term" value="F:serine-type endopeptidase activity"/>
    <property type="evidence" value="ECO:0007669"/>
    <property type="project" value="InterPro"/>
</dbReference>
<dbReference type="Gene3D" id="2.40.10.10">
    <property type="entry name" value="Trypsin-like serine proteases"/>
    <property type="match status" value="2"/>
</dbReference>
<dbReference type="RefSeq" id="XP_033166798.1">
    <property type="nucleotide sequence ID" value="XM_033310907.1"/>
</dbReference>
<reference evidence="5" key="1">
    <citation type="submission" date="2025-08" db="UniProtKB">
        <authorList>
            <consortium name="RefSeq"/>
        </authorList>
    </citation>
    <scope>IDENTIFICATION</scope>
    <source>
        <strain evidence="5">Mau12</strain>
        <tissue evidence="5">Whole Body</tissue>
    </source>
</reference>
<keyword evidence="5" id="KW-0812">Transmembrane</keyword>
<dbReference type="Proteomes" id="UP000515162">
    <property type="component" value="Chromosome 3R"/>
</dbReference>
<dbReference type="PROSITE" id="PS50240">
    <property type="entry name" value="TRYPSIN_DOM"/>
    <property type="match status" value="1"/>
</dbReference>
<dbReference type="InterPro" id="IPR001254">
    <property type="entry name" value="Trypsin_dom"/>
</dbReference>
<evidence type="ECO:0000256" key="2">
    <source>
        <dbReference type="SAM" id="SignalP"/>
    </source>
</evidence>
<organism evidence="4 5">
    <name type="scientific">Drosophila mauritiana</name>
    <name type="common">Fruit fly</name>
    <dbReference type="NCBI Taxonomy" id="7226"/>
    <lineage>
        <taxon>Eukaryota</taxon>
        <taxon>Metazoa</taxon>
        <taxon>Ecdysozoa</taxon>
        <taxon>Arthropoda</taxon>
        <taxon>Hexapoda</taxon>
        <taxon>Insecta</taxon>
        <taxon>Pterygota</taxon>
        <taxon>Neoptera</taxon>
        <taxon>Endopterygota</taxon>
        <taxon>Diptera</taxon>
        <taxon>Brachycera</taxon>
        <taxon>Muscomorpha</taxon>
        <taxon>Ephydroidea</taxon>
        <taxon>Drosophilidae</taxon>
        <taxon>Drosophila</taxon>
        <taxon>Sophophora</taxon>
    </lineage>
</organism>
<keyword evidence="5" id="KW-0378">Hydrolase</keyword>
<feature type="signal peptide" evidence="2">
    <location>
        <begin position="1"/>
        <end position="20"/>
    </location>
</feature>
<accession>A0A6P8KD41</accession>
<dbReference type="PANTHER" id="PTHR24260:SF136">
    <property type="entry name" value="GH08193P-RELATED"/>
    <property type="match status" value="1"/>
</dbReference>
<proteinExistence type="predicted"/>
<dbReference type="InterPro" id="IPR009003">
    <property type="entry name" value="Peptidase_S1_PA"/>
</dbReference>
<dbReference type="InterPro" id="IPR051333">
    <property type="entry name" value="CLIP_Serine_Protease"/>
</dbReference>
<keyword evidence="5" id="KW-0645">Protease</keyword>
<name>A0A6P8KD41_DROMA</name>
<dbReference type="AlphaFoldDB" id="A0A6P8KD41"/>
<keyword evidence="4" id="KW-1185">Reference proteome</keyword>
<dbReference type="SMART" id="SM00020">
    <property type="entry name" value="Tryp_SPc"/>
    <property type="match status" value="1"/>
</dbReference>
<keyword evidence="1" id="KW-1015">Disulfide bond</keyword>
<sequence length="256" mass="29027">MTAGSWCFLLTLVLAHQGSAHFLDSECVNHKPSKDVFKDTPWMAFIASPTKNCSGSLINKQFVITTASCVFDQRESTVFLGMFDNLPENRKRYVKHTVLSVYTHKLYNKQTFEHDVALLLLDGPVTYKESIRPVCIRLGEINNLNNLKANRWGISEKMIFQRINRAQILKIKKCRDTFGITLKKSQICAGFQSGRICTEPGSSLVKQINISGKLWKTLIGIQSYGVSERCIYNKIAHYIDWILGIVLNVDVIHPNS</sequence>
<keyword evidence="2" id="KW-0732">Signal</keyword>
<keyword evidence="5" id="KW-0472">Membrane</keyword>
<evidence type="ECO:0000256" key="1">
    <source>
        <dbReference type="ARBA" id="ARBA00023157"/>
    </source>
</evidence>
<dbReference type="PANTHER" id="PTHR24260">
    <property type="match status" value="1"/>
</dbReference>
<dbReference type="Pfam" id="PF00089">
    <property type="entry name" value="Trypsin"/>
    <property type="match status" value="1"/>
</dbReference>
<feature type="chain" id="PRO_5028310295" evidence="2">
    <location>
        <begin position="21"/>
        <end position="256"/>
    </location>
</feature>
<feature type="domain" description="Peptidase S1" evidence="3">
    <location>
        <begin position="41"/>
        <end position="247"/>
    </location>
</feature>
<protein>
    <submittedName>
        <fullName evidence="5">Transmembrane protease serine 3</fullName>
    </submittedName>
</protein>
<evidence type="ECO:0000313" key="4">
    <source>
        <dbReference type="Proteomes" id="UP000515162"/>
    </source>
</evidence>